<protein>
    <submittedName>
        <fullName evidence="1">Uncharacterized protein</fullName>
    </submittedName>
</protein>
<organism evidence="1 2">
    <name type="scientific">Pseudoprimorskyibacter insulae</name>
    <dbReference type="NCBI Taxonomy" id="1695997"/>
    <lineage>
        <taxon>Bacteria</taxon>
        <taxon>Pseudomonadati</taxon>
        <taxon>Pseudomonadota</taxon>
        <taxon>Alphaproteobacteria</taxon>
        <taxon>Rhodobacterales</taxon>
        <taxon>Paracoccaceae</taxon>
        <taxon>Pseudoprimorskyibacter</taxon>
    </lineage>
</organism>
<keyword evidence="2" id="KW-1185">Reference proteome</keyword>
<name>A0A2R8AZ96_9RHOB</name>
<dbReference type="AlphaFoldDB" id="A0A2R8AZ96"/>
<reference evidence="2" key="1">
    <citation type="submission" date="2018-03" db="EMBL/GenBank/DDBJ databases">
        <authorList>
            <person name="Rodrigo-Torres L."/>
            <person name="Arahal R. D."/>
            <person name="Lucena T."/>
        </authorList>
    </citation>
    <scope>NUCLEOTIDE SEQUENCE [LARGE SCALE GENOMIC DNA]</scope>
    <source>
        <strain evidence="2">CECT 8871</strain>
    </source>
</reference>
<accession>A0A2R8AZ96</accession>
<evidence type="ECO:0000313" key="2">
    <source>
        <dbReference type="Proteomes" id="UP000244904"/>
    </source>
</evidence>
<dbReference type="Proteomes" id="UP000244904">
    <property type="component" value="Unassembled WGS sequence"/>
</dbReference>
<gene>
    <name evidence="1" type="ORF">PRI8871_03176</name>
</gene>
<dbReference type="EMBL" id="OMOJ01000008">
    <property type="protein sequence ID" value="SPF81353.1"/>
    <property type="molecule type" value="Genomic_DNA"/>
</dbReference>
<sequence length="108" mass="12764">MKLTDCIFRSLVLEFRCTFVTLKERDHFFPLARRGKHRCFFDGFTAVLGCLQAEADFIKQLTDQAVNLLKWFGGIFRYCCESVTEMDFLSLKELCRFVKLRLEFCVEL</sequence>
<evidence type="ECO:0000313" key="1">
    <source>
        <dbReference type="EMBL" id="SPF81353.1"/>
    </source>
</evidence>
<proteinExistence type="predicted"/>